<evidence type="ECO:0008006" key="3">
    <source>
        <dbReference type="Google" id="ProtNLM"/>
    </source>
</evidence>
<gene>
    <name evidence="1" type="ORF">QE382_001624</name>
</gene>
<dbReference type="EMBL" id="JAUTBA010000001">
    <property type="protein sequence ID" value="MDQ1149640.1"/>
    <property type="molecule type" value="Genomic_DNA"/>
</dbReference>
<name>A0ABU0U3U8_9SPHI</name>
<accession>A0ABU0U3U8</accession>
<proteinExistence type="predicted"/>
<keyword evidence="2" id="KW-1185">Reference proteome</keyword>
<reference evidence="1 2" key="1">
    <citation type="submission" date="2023-07" db="EMBL/GenBank/DDBJ databases">
        <title>Functional and genomic diversity of the sorghum phyllosphere microbiome.</title>
        <authorList>
            <person name="Shade A."/>
        </authorList>
    </citation>
    <scope>NUCLEOTIDE SEQUENCE [LARGE SCALE GENOMIC DNA]</scope>
    <source>
        <strain evidence="1 2">SORGH_AS_0892</strain>
    </source>
</reference>
<organism evidence="1 2">
    <name type="scientific">Sphingobacterium zeae</name>
    <dbReference type="NCBI Taxonomy" id="1776859"/>
    <lineage>
        <taxon>Bacteria</taxon>
        <taxon>Pseudomonadati</taxon>
        <taxon>Bacteroidota</taxon>
        <taxon>Sphingobacteriia</taxon>
        <taxon>Sphingobacteriales</taxon>
        <taxon>Sphingobacteriaceae</taxon>
        <taxon>Sphingobacterium</taxon>
    </lineage>
</organism>
<evidence type="ECO:0000313" key="2">
    <source>
        <dbReference type="Proteomes" id="UP001244640"/>
    </source>
</evidence>
<sequence>MTLETFFSSDLILENDTVLLRPLTMDDLYSIETISYNKALGEFGARVKNRNYLIDHFNFFLSAKGAKELYPLIIIGKKDNVNGRSSGESI</sequence>
<protein>
    <recommendedName>
        <fullName evidence="3">Acetyltransferase (GNAT) domain-containing protein</fullName>
    </recommendedName>
</protein>
<dbReference type="RefSeq" id="WP_307185434.1">
    <property type="nucleotide sequence ID" value="NZ_JAUTBA010000001.1"/>
</dbReference>
<evidence type="ECO:0000313" key="1">
    <source>
        <dbReference type="EMBL" id="MDQ1149640.1"/>
    </source>
</evidence>
<dbReference type="Proteomes" id="UP001244640">
    <property type="component" value="Unassembled WGS sequence"/>
</dbReference>
<comment type="caution">
    <text evidence="1">The sequence shown here is derived from an EMBL/GenBank/DDBJ whole genome shotgun (WGS) entry which is preliminary data.</text>
</comment>